<dbReference type="CDD" id="cd08432">
    <property type="entry name" value="PBP2_GcdR_TrpI_HvrB_AmpR_like"/>
    <property type="match status" value="1"/>
</dbReference>
<keyword evidence="3" id="KW-0238">DNA-binding</keyword>
<dbReference type="GO" id="GO:0043565">
    <property type="term" value="F:sequence-specific DNA binding"/>
    <property type="evidence" value="ECO:0007669"/>
    <property type="project" value="TreeGrafter"/>
</dbReference>
<dbReference type="PANTHER" id="PTHR30537">
    <property type="entry name" value="HTH-TYPE TRANSCRIPTIONAL REGULATOR"/>
    <property type="match status" value="1"/>
</dbReference>
<reference evidence="6" key="1">
    <citation type="journal article" date="2014" name="Int. J. Syst. Evol. Microbiol.">
        <title>Complete genome sequence of Corynebacterium casei LMG S-19264T (=DSM 44701T), isolated from a smear-ripened cheese.</title>
        <authorList>
            <consortium name="US DOE Joint Genome Institute (JGI-PGF)"/>
            <person name="Walter F."/>
            <person name="Albersmeier A."/>
            <person name="Kalinowski J."/>
            <person name="Ruckert C."/>
        </authorList>
    </citation>
    <scope>NUCLEOTIDE SEQUENCE</scope>
    <source>
        <strain evidence="6">KCTC 12343</strain>
    </source>
</reference>
<reference evidence="6" key="2">
    <citation type="submission" date="2022-12" db="EMBL/GenBank/DDBJ databases">
        <authorList>
            <person name="Sun Q."/>
            <person name="Kim S."/>
        </authorList>
    </citation>
    <scope>NUCLEOTIDE SEQUENCE</scope>
    <source>
        <strain evidence="6">KCTC 12343</strain>
    </source>
</reference>
<dbReference type="SUPFAM" id="SSF46785">
    <property type="entry name" value="Winged helix' DNA-binding domain"/>
    <property type="match status" value="1"/>
</dbReference>
<evidence type="ECO:0000256" key="4">
    <source>
        <dbReference type="ARBA" id="ARBA00023163"/>
    </source>
</evidence>
<sequence>MPGTRALRTFEAAARHLNFTRAADEVGLSAAAVSHQIREMEDQLDIVLFARTSRSMRLTPAGERLYQATSAALESLHRAAGEARRLQGGAGPLRLTLGPRFATNWLLPRLPAFQAGHPGVRLSFDVTDELRDLDADEADVAIRFGAGRYRGTESVRLFGTELVAVCHPSLAAGGALREPRDLQGFTLCHVACETGGRAWPRWRDWMAAAGIAGFDDAGCMSFEESSHVVQAAMDGGAIGLVELPMVARELDEGRLVRLFGVAVPVTDDFAYHLVHPAGAGQDPRIAALRDWLQSQVRAAMPPDTLSAA</sequence>
<evidence type="ECO:0000313" key="7">
    <source>
        <dbReference type="Proteomes" id="UP000628442"/>
    </source>
</evidence>
<evidence type="ECO:0000256" key="1">
    <source>
        <dbReference type="ARBA" id="ARBA00009437"/>
    </source>
</evidence>
<evidence type="ECO:0000256" key="3">
    <source>
        <dbReference type="ARBA" id="ARBA00023125"/>
    </source>
</evidence>
<organism evidence="6 7">
    <name type="scientific">Pseudoduganella albidiflava</name>
    <dbReference type="NCBI Taxonomy" id="321983"/>
    <lineage>
        <taxon>Bacteria</taxon>
        <taxon>Pseudomonadati</taxon>
        <taxon>Pseudomonadota</taxon>
        <taxon>Betaproteobacteria</taxon>
        <taxon>Burkholderiales</taxon>
        <taxon>Oxalobacteraceae</taxon>
        <taxon>Telluria group</taxon>
        <taxon>Pseudoduganella</taxon>
    </lineage>
</organism>
<dbReference type="SUPFAM" id="SSF53850">
    <property type="entry name" value="Periplasmic binding protein-like II"/>
    <property type="match status" value="1"/>
</dbReference>
<dbReference type="Pfam" id="PF03466">
    <property type="entry name" value="LysR_substrate"/>
    <property type="match status" value="1"/>
</dbReference>
<proteinExistence type="inferred from homology"/>
<keyword evidence="2" id="KW-0805">Transcription regulation</keyword>
<evidence type="ECO:0000313" key="6">
    <source>
        <dbReference type="EMBL" id="GGY69508.1"/>
    </source>
</evidence>
<evidence type="ECO:0000259" key="5">
    <source>
        <dbReference type="PROSITE" id="PS50931"/>
    </source>
</evidence>
<feature type="domain" description="HTH lysR-type" evidence="5">
    <location>
        <begin position="1"/>
        <end position="59"/>
    </location>
</feature>
<dbReference type="GO" id="GO:0003700">
    <property type="term" value="F:DNA-binding transcription factor activity"/>
    <property type="evidence" value="ECO:0007669"/>
    <property type="project" value="InterPro"/>
</dbReference>
<dbReference type="InterPro" id="IPR036390">
    <property type="entry name" value="WH_DNA-bd_sf"/>
</dbReference>
<name>A0AA87Y379_9BURK</name>
<dbReference type="InterPro" id="IPR000847">
    <property type="entry name" value="LysR_HTH_N"/>
</dbReference>
<dbReference type="GO" id="GO:0006351">
    <property type="term" value="P:DNA-templated transcription"/>
    <property type="evidence" value="ECO:0007669"/>
    <property type="project" value="TreeGrafter"/>
</dbReference>
<gene>
    <name evidence="6" type="ORF">GCM10007387_59390</name>
</gene>
<dbReference type="PRINTS" id="PR00039">
    <property type="entry name" value="HTHLYSR"/>
</dbReference>
<accession>A0AA87Y379</accession>
<comment type="caution">
    <text evidence="6">The sequence shown here is derived from an EMBL/GenBank/DDBJ whole genome shotgun (WGS) entry which is preliminary data.</text>
</comment>
<dbReference type="FunFam" id="1.10.10.10:FF:000001">
    <property type="entry name" value="LysR family transcriptional regulator"/>
    <property type="match status" value="1"/>
</dbReference>
<dbReference type="InterPro" id="IPR058163">
    <property type="entry name" value="LysR-type_TF_proteobact-type"/>
</dbReference>
<keyword evidence="4" id="KW-0804">Transcription</keyword>
<dbReference type="AlphaFoldDB" id="A0AA87Y379"/>
<dbReference type="Gene3D" id="3.40.190.10">
    <property type="entry name" value="Periplasmic binding protein-like II"/>
    <property type="match status" value="2"/>
</dbReference>
<dbReference type="Proteomes" id="UP000628442">
    <property type="component" value="Unassembled WGS sequence"/>
</dbReference>
<dbReference type="InterPro" id="IPR005119">
    <property type="entry name" value="LysR_subst-bd"/>
</dbReference>
<comment type="similarity">
    <text evidence="1">Belongs to the LysR transcriptional regulatory family.</text>
</comment>
<protein>
    <submittedName>
        <fullName evidence="6">LysR family transcriptional regulator</fullName>
    </submittedName>
</protein>
<dbReference type="Pfam" id="PF00126">
    <property type="entry name" value="HTH_1"/>
    <property type="match status" value="1"/>
</dbReference>
<dbReference type="Gene3D" id="1.10.10.10">
    <property type="entry name" value="Winged helix-like DNA-binding domain superfamily/Winged helix DNA-binding domain"/>
    <property type="match status" value="1"/>
</dbReference>
<dbReference type="PROSITE" id="PS50931">
    <property type="entry name" value="HTH_LYSR"/>
    <property type="match status" value="1"/>
</dbReference>
<dbReference type="EMBL" id="BMWV01000026">
    <property type="protein sequence ID" value="GGY69508.1"/>
    <property type="molecule type" value="Genomic_DNA"/>
</dbReference>
<evidence type="ECO:0000256" key="2">
    <source>
        <dbReference type="ARBA" id="ARBA00023015"/>
    </source>
</evidence>
<dbReference type="PANTHER" id="PTHR30537:SF26">
    <property type="entry name" value="GLYCINE CLEAVAGE SYSTEM TRANSCRIPTIONAL ACTIVATOR"/>
    <property type="match status" value="1"/>
</dbReference>
<dbReference type="InterPro" id="IPR036388">
    <property type="entry name" value="WH-like_DNA-bd_sf"/>
</dbReference>